<dbReference type="PANTHER" id="PTHR23351:SF24">
    <property type="entry name" value="ACTIVATING TRANSCRIPTION FACTOR 3-RELATED"/>
    <property type="match status" value="1"/>
</dbReference>
<dbReference type="Pfam" id="PF00170">
    <property type="entry name" value="bZIP_1"/>
    <property type="match status" value="1"/>
</dbReference>
<dbReference type="EMBL" id="JTDE01000365">
    <property type="protein sequence ID" value="KAF7261472.1"/>
    <property type="molecule type" value="Genomic_DNA"/>
</dbReference>
<evidence type="ECO:0000256" key="2">
    <source>
        <dbReference type="ARBA" id="ARBA00023125"/>
    </source>
</evidence>
<feature type="region of interest" description="Disordered" evidence="4">
    <location>
        <begin position="355"/>
        <end position="397"/>
    </location>
</feature>
<evidence type="ECO:0000313" key="7">
    <source>
        <dbReference type="Proteomes" id="UP000822476"/>
    </source>
</evidence>
<protein>
    <recommendedName>
        <fullName evidence="5">BZIP domain-containing protein</fullName>
    </recommendedName>
</protein>
<dbReference type="Proteomes" id="UP000822476">
    <property type="component" value="Unassembled WGS sequence"/>
</dbReference>
<dbReference type="GO" id="GO:0005634">
    <property type="term" value="C:nucleus"/>
    <property type="evidence" value="ECO:0007669"/>
    <property type="project" value="TreeGrafter"/>
</dbReference>
<comment type="caution">
    <text evidence="6">The sequence shown here is derived from an EMBL/GenBank/DDBJ whole genome shotgun (WGS) entry which is preliminary data.</text>
</comment>
<evidence type="ECO:0000256" key="3">
    <source>
        <dbReference type="ARBA" id="ARBA00023163"/>
    </source>
</evidence>
<organism evidence="6 7">
    <name type="scientific">Paragonimus skrjabini miyazakii</name>
    <dbReference type="NCBI Taxonomy" id="59628"/>
    <lineage>
        <taxon>Eukaryota</taxon>
        <taxon>Metazoa</taxon>
        <taxon>Spiralia</taxon>
        <taxon>Lophotrochozoa</taxon>
        <taxon>Platyhelminthes</taxon>
        <taxon>Trematoda</taxon>
        <taxon>Digenea</taxon>
        <taxon>Plagiorchiida</taxon>
        <taxon>Troglotremata</taxon>
        <taxon>Troglotrematidae</taxon>
        <taxon>Paragonimus</taxon>
    </lineage>
</organism>
<dbReference type="AlphaFoldDB" id="A0A8S9Z3K8"/>
<keyword evidence="7" id="KW-1185">Reference proteome</keyword>
<evidence type="ECO:0000256" key="4">
    <source>
        <dbReference type="SAM" id="MobiDB-lite"/>
    </source>
</evidence>
<evidence type="ECO:0000259" key="5">
    <source>
        <dbReference type="PROSITE" id="PS50217"/>
    </source>
</evidence>
<sequence>MPLVGEDEARRRAKRRERNRVAAARCRQRRQDQIVELQYRVGTLTRTGDELRSSLQSLNTERLRLEGLIRQHGFAGCTEAEDLLNSSSVNTEKPDTCCDVNMGSGELSAPKCSSSSFVALKDMVFNPVSTSPSPNSPGLILITNSAAPTKMECETRETVSMARPSLAKLDLRRVSQLNCSPNATVCAPHSAAPGSDSVTTSNGCVPLKMDEPMSNRGDVCRTVTATGSPTTLSPPTSLSRIAARPSTLIPSKLVTDLTKLSSALIAENATSSTACSTVKDAPTPCFWPSDLQSLSPILTPSTWKLLRNLTSTSCSTSQSFLLTPTFSSLCPTLSIGSLASPTASGAVSLFASVTTSSAGNSENPTTTQSVNDMNTTLNDHTALSTGGRGDTPVPSNGQTVYLAFSNCDKMEPPEEAESSSALQ</sequence>
<dbReference type="SUPFAM" id="SSF57959">
    <property type="entry name" value="Leucine zipper domain"/>
    <property type="match status" value="1"/>
</dbReference>
<dbReference type="CDD" id="cd14699">
    <property type="entry name" value="bZIP_Fos_like"/>
    <property type="match status" value="1"/>
</dbReference>
<keyword evidence="3" id="KW-0804">Transcription</keyword>
<proteinExistence type="predicted"/>
<name>A0A8S9Z3K8_9TREM</name>
<keyword evidence="2" id="KW-0238">DNA-binding</keyword>
<dbReference type="PROSITE" id="PS50217">
    <property type="entry name" value="BZIP"/>
    <property type="match status" value="1"/>
</dbReference>
<dbReference type="InterPro" id="IPR004827">
    <property type="entry name" value="bZIP"/>
</dbReference>
<dbReference type="GO" id="GO:0000978">
    <property type="term" value="F:RNA polymerase II cis-regulatory region sequence-specific DNA binding"/>
    <property type="evidence" value="ECO:0007669"/>
    <property type="project" value="TreeGrafter"/>
</dbReference>
<evidence type="ECO:0000256" key="1">
    <source>
        <dbReference type="ARBA" id="ARBA00023015"/>
    </source>
</evidence>
<dbReference type="Gene3D" id="1.20.5.170">
    <property type="match status" value="1"/>
</dbReference>
<dbReference type="PROSITE" id="PS00036">
    <property type="entry name" value="BZIP_BASIC"/>
    <property type="match status" value="1"/>
</dbReference>
<evidence type="ECO:0000313" key="6">
    <source>
        <dbReference type="EMBL" id="KAF7261472.1"/>
    </source>
</evidence>
<dbReference type="InterPro" id="IPR046347">
    <property type="entry name" value="bZIP_sf"/>
</dbReference>
<keyword evidence="1" id="KW-0805">Transcription regulation</keyword>
<dbReference type="SMART" id="SM00338">
    <property type="entry name" value="BRLZ"/>
    <property type="match status" value="1"/>
</dbReference>
<gene>
    <name evidence="6" type="ORF">EG68_01025</name>
</gene>
<feature type="domain" description="BZIP" evidence="5">
    <location>
        <begin position="9"/>
        <end position="72"/>
    </location>
</feature>
<feature type="compositionally biased region" description="Polar residues" evidence="4">
    <location>
        <begin position="355"/>
        <end position="384"/>
    </location>
</feature>
<dbReference type="OrthoDB" id="6259814at2759"/>
<accession>A0A8S9Z3K8</accession>
<dbReference type="PANTHER" id="PTHR23351">
    <property type="entry name" value="FOS TRANSCRIPTION FACTOR-RELATED"/>
    <property type="match status" value="1"/>
</dbReference>
<dbReference type="GO" id="GO:0000981">
    <property type="term" value="F:DNA-binding transcription factor activity, RNA polymerase II-specific"/>
    <property type="evidence" value="ECO:0007669"/>
    <property type="project" value="TreeGrafter"/>
</dbReference>
<dbReference type="InterPro" id="IPR000837">
    <property type="entry name" value="AP-1"/>
</dbReference>
<reference evidence="6" key="1">
    <citation type="submission" date="2019-07" db="EMBL/GenBank/DDBJ databases">
        <title>Annotation for the trematode Paragonimus miyazaki's.</title>
        <authorList>
            <person name="Choi Y.-J."/>
        </authorList>
    </citation>
    <scope>NUCLEOTIDE SEQUENCE</scope>
    <source>
        <strain evidence="6">Japan</strain>
    </source>
</reference>